<dbReference type="Proteomes" id="UP000438429">
    <property type="component" value="Unassembled WGS sequence"/>
</dbReference>
<organism evidence="1 2">
    <name type="scientific">Scophthalmus maximus</name>
    <name type="common">Turbot</name>
    <name type="synonym">Psetta maxima</name>
    <dbReference type="NCBI Taxonomy" id="52904"/>
    <lineage>
        <taxon>Eukaryota</taxon>
        <taxon>Metazoa</taxon>
        <taxon>Chordata</taxon>
        <taxon>Craniata</taxon>
        <taxon>Vertebrata</taxon>
        <taxon>Euteleostomi</taxon>
        <taxon>Actinopterygii</taxon>
        <taxon>Neopterygii</taxon>
        <taxon>Teleostei</taxon>
        <taxon>Neoteleostei</taxon>
        <taxon>Acanthomorphata</taxon>
        <taxon>Carangaria</taxon>
        <taxon>Pleuronectiformes</taxon>
        <taxon>Pleuronectoidei</taxon>
        <taxon>Scophthalmidae</taxon>
        <taxon>Scophthalmus</taxon>
    </lineage>
</organism>
<accession>A0A6A4S142</accession>
<reference evidence="1 2" key="1">
    <citation type="submission" date="2019-06" db="EMBL/GenBank/DDBJ databases">
        <title>Draft genomes of female and male turbot (Scophthalmus maximus).</title>
        <authorList>
            <person name="Xu H."/>
            <person name="Xu X.-W."/>
            <person name="Shao C."/>
            <person name="Chen S."/>
        </authorList>
    </citation>
    <scope>NUCLEOTIDE SEQUENCE [LARGE SCALE GENOMIC DNA]</scope>
    <source>
        <strain evidence="1">Ysfricsl-2016a</strain>
        <tissue evidence="1">Blood</tissue>
    </source>
</reference>
<proteinExistence type="predicted"/>
<gene>
    <name evidence="1" type="ORF">F2P81_019170</name>
</gene>
<comment type="caution">
    <text evidence="1">The sequence shown here is derived from an EMBL/GenBank/DDBJ whole genome shotgun (WGS) entry which is preliminary data.</text>
</comment>
<evidence type="ECO:0000313" key="1">
    <source>
        <dbReference type="EMBL" id="KAF0028083.1"/>
    </source>
</evidence>
<sequence>MSTCMLIIGDPVTFPLAASAERRHMFSLAARLVKMNRNLVRVFDPSGRFTPDALNTCSLRGSGERLRAFGSCAVHLQ</sequence>
<dbReference type="EMBL" id="VEVO01000017">
    <property type="protein sequence ID" value="KAF0028083.1"/>
    <property type="molecule type" value="Genomic_DNA"/>
</dbReference>
<dbReference type="AlphaFoldDB" id="A0A6A4S142"/>
<evidence type="ECO:0000313" key="2">
    <source>
        <dbReference type="Proteomes" id="UP000438429"/>
    </source>
</evidence>
<protein>
    <submittedName>
        <fullName evidence="1">Uncharacterized protein</fullName>
    </submittedName>
</protein>
<name>A0A6A4S142_SCOMX</name>